<reference evidence="5" key="1">
    <citation type="submission" date="2011-08" db="EMBL/GenBank/DDBJ databases">
        <authorList>
            <person name="Rombauts S."/>
        </authorList>
    </citation>
    <scope>NUCLEOTIDE SEQUENCE</scope>
    <source>
        <strain evidence="5">London</strain>
    </source>
</reference>
<dbReference type="PROSITE" id="PS00036">
    <property type="entry name" value="BZIP_BASIC"/>
    <property type="match status" value="1"/>
</dbReference>
<dbReference type="PANTHER" id="PTHR23351:SF56">
    <property type="entry name" value="KAYAK"/>
    <property type="match status" value="1"/>
</dbReference>
<organism evidence="4 5">
    <name type="scientific">Tetranychus urticae</name>
    <name type="common">Two-spotted spider mite</name>
    <dbReference type="NCBI Taxonomy" id="32264"/>
    <lineage>
        <taxon>Eukaryota</taxon>
        <taxon>Metazoa</taxon>
        <taxon>Ecdysozoa</taxon>
        <taxon>Arthropoda</taxon>
        <taxon>Chelicerata</taxon>
        <taxon>Arachnida</taxon>
        <taxon>Acari</taxon>
        <taxon>Acariformes</taxon>
        <taxon>Trombidiformes</taxon>
        <taxon>Prostigmata</taxon>
        <taxon>Eleutherengona</taxon>
        <taxon>Raphignathae</taxon>
        <taxon>Tetranychoidea</taxon>
        <taxon>Tetranychidae</taxon>
        <taxon>Tetranychus</taxon>
    </lineage>
</organism>
<proteinExistence type="predicted"/>
<gene>
    <name evidence="4" type="primary">107367176</name>
</gene>
<dbReference type="Pfam" id="PF00170">
    <property type="entry name" value="bZIP_1"/>
    <property type="match status" value="1"/>
</dbReference>
<feature type="coiled-coil region" evidence="1">
    <location>
        <begin position="79"/>
        <end position="131"/>
    </location>
</feature>
<dbReference type="SUPFAM" id="SSF57959">
    <property type="entry name" value="Leucine zipper domain"/>
    <property type="match status" value="1"/>
</dbReference>
<keyword evidence="5" id="KW-1185">Reference proteome</keyword>
<dbReference type="PROSITE" id="PS50217">
    <property type="entry name" value="BZIP"/>
    <property type="match status" value="1"/>
</dbReference>
<dbReference type="EMBL" id="CAEY01000544">
    <property type="status" value="NOT_ANNOTATED_CDS"/>
    <property type="molecule type" value="Genomic_DNA"/>
</dbReference>
<dbReference type="OrthoDB" id="5866312at2759"/>
<dbReference type="InterPro" id="IPR004827">
    <property type="entry name" value="bZIP"/>
</dbReference>
<dbReference type="PANTHER" id="PTHR23351">
    <property type="entry name" value="FOS TRANSCRIPTION FACTOR-RELATED"/>
    <property type="match status" value="1"/>
</dbReference>
<dbReference type="InterPro" id="IPR046347">
    <property type="entry name" value="bZIP_sf"/>
</dbReference>
<sequence>MEYQYQYQAGFVPPTVSPFVTNYNYDSQFDSDDLSRDALPSFEMNPQNYNNNNGLNEEVAGGDEEERKRIRRERNKQAAARCRQRRIEYTNRLAQETEEMALGNMQLRNTLHELMQLKAELEESLQVVTKRCAFV</sequence>
<dbReference type="KEGG" id="tut:107367176"/>
<dbReference type="SMART" id="SM00338">
    <property type="entry name" value="BRLZ"/>
    <property type="match status" value="1"/>
</dbReference>
<feature type="compositionally biased region" description="Low complexity" evidence="2">
    <location>
        <begin position="45"/>
        <end position="56"/>
    </location>
</feature>
<dbReference type="GO" id="GO:0000981">
    <property type="term" value="F:DNA-binding transcription factor activity, RNA polymerase II-specific"/>
    <property type="evidence" value="ECO:0007669"/>
    <property type="project" value="TreeGrafter"/>
</dbReference>
<dbReference type="OMA" id="NINTNRE"/>
<dbReference type="GO" id="GO:0000978">
    <property type="term" value="F:RNA polymerase II cis-regulatory region sequence-specific DNA binding"/>
    <property type="evidence" value="ECO:0007669"/>
    <property type="project" value="TreeGrafter"/>
</dbReference>
<dbReference type="Gene3D" id="1.20.5.170">
    <property type="match status" value="1"/>
</dbReference>
<evidence type="ECO:0000259" key="3">
    <source>
        <dbReference type="PROSITE" id="PS50217"/>
    </source>
</evidence>
<dbReference type="AlphaFoldDB" id="T1KTM0"/>
<evidence type="ECO:0000256" key="2">
    <source>
        <dbReference type="SAM" id="MobiDB-lite"/>
    </source>
</evidence>
<accession>T1KTM0</accession>
<feature type="region of interest" description="Disordered" evidence="2">
    <location>
        <begin position="43"/>
        <end position="77"/>
    </location>
</feature>
<evidence type="ECO:0000256" key="1">
    <source>
        <dbReference type="SAM" id="Coils"/>
    </source>
</evidence>
<dbReference type="Proteomes" id="UP000015104">
    <property type="component" value="Unassembled WGS sequence"/>
</dbReference>
<dbReference type="InterPro" id="IPR000837">
    <property type="entry name" value="AP-1"/>
</dbReference>
<feature type="domain" description="BZIP" evidence="3">
    <location>
        <begin position="65"/>
        <end position="128"/>
    </location>
</feature>
<dbReference type="HOGENOM" id="CLU_1930218_0_0_1"/>
<dbReference type="PRINTS" id="PR00042">
    <property type="entry name" value="LEUZIPPRFOS"/>
</dbReference>
<evidence type="ECO:0000313" key="5">
    <source>
        <dbReference type="Proteomes" id="UP000015104"/>
    </source>
</evidence>
<protein>
    <recommendedName>
        <fullName evidence="3">BZIP domain-containing protein</fullName>
    </recommendedName>
</protein>
<dbReference type="STRING" id="32264.T1KTM0"/>
<evidence type="ECO:0000313" key="4">
    <source>
        <dbReference type="EnsemblMetazoa" id="tetur21g00240.1"/>
    </source>
</evidence>
<reference evidence="4" key="2">
    <citation type="submission" date="2015-06" db="UniProtKB">
        <authorList>
            <consortium name="EnsemblMetazoa"/>
        </authorList>
    </citation>
    <scope>IDENTIFICATION</scope>
</reference>
<dbReference type="GO" id="GO:0005634">
    <property type="term" value="C:nucleus"/>
    <property type="evidence" value="ECO:0007669"/>
    <property type="project" value="TreeGrafter"/>
</dbReference>
<keyword evidence="1" id="KW-0175">Coiled coil</keyword>
<name>T1KTM0_TETUR</name>
<dbReference type="EnsemblMetazoa" id="tetur21g00240.1">
    <property type="protein sequence ID" value="tetur21g00240.1"/>
    <property type="gene ID" value="tetur21g00240"/>
</dbReference>